<accession>A0A7W8CR37</accession>
<dbReference type="AlphaFoldDB" id="A0A7W8CR37"/>
<feature type="signal peptide" evidence="1">
    <location>
        <begin position="1"/>
        <end position="26"/>
    </location>
</feature>
<dbReference type="PANTHER" id="PTHR47197:SF3">
    <property type="entry name" value="DIHYDRO-HEME D1 DEHYDROGENASE"/>
    <property type="match status" value="1"/>
</dbReference>
<dbReference type="Proteomes" id="UP000525923">
    <property type="component" value="Unassembled WGS sequence"/>
</dbReference>
<evidence type="ECO:0000256" key="1">
    <source>
        <dbReference type="SAM" id="SignalP"/>
    </source>
</evidence>
<feature type="chain" id="PRO_5039511784" evidence="1">
    <location>
        <begin position="27"/>
        <end position="323"/>
    </location>
</feature>
<reference evidence="2 3" key="1">
    <citation type="submission" date="2020-08" db="EMBL/GenBank/DDBJ databases">
        <title>Genomic Encyclopedia of Type Strains, Phase IV (KMG-IV): sequencing the most valuable type-strain genomes for metagenomic binning, comparative biology and taxonomic classification.</title>
        <authorList>
            <person name="Goeker M."/>
        </authorList>
    </citation>
    <scope>NUCLEOTIDE SEQUENCE [LARGE SCALE GENOMIC DNA]</scope>
    <source>
        <strain evidence="2 3">DSM 15895</strain>
    </source>
</reference>
<evidence type="ECO:0000313" key="3">
    <source>
        <dbReference type="Proteomes" id="UP000525923"/>
    </source>
</evidence>
<keyword evidence="1" id="KW-0732">Signal</keyword>
<dbReference type="OrthoDB" id="120019at2"/>
<comment type="caution">
    <text evidence="2">The sequence shown here is derived from an EMBL/GenBank/DDBJ whole genome shotgun (WGS) entry which is preliminary data.</text>
</comment>
<dbReference type="EMBL" id="JACHHE010000003">
    <property type="protein sequence ID" value="MBB5180105.1"/>
    <property type="molecule type" value="Genomic_DNA"/>
</dbReference>
<name>A0A7W8CR37_9BACL</name>
<dbReference type="Gene3D" id="2.130.10.10">
    <property type="entry name" value="YVTN repeat-like/Quinoprotein amine dehydrogenase"/>
    <property type="match status" value="2"/>
</dbReference>
<dbReference type="InterPro" id="IPR051200">
    <property type="entry name" value="Host-pathogen_enzymatic-act"/>
</dbReference>
<protein>
    <submittedName>
        <fullName evidence="2">YVTN family beta-propeller protein</fullName>
    </submittedName>
</protein>
<gene>
    <name evidence="2" type="ORF">HNQ44_001529</name>
</gene>
<dbReference type="InterPro" id="IPR015943">
    <property type="entry name" value="WD40/YVTN_repeat-like_dom_sf"/>
</dbReference>
<dbReference type="RefSeq" id="WP_135501848.1">
    <property type="nucleotide sequence ID" value="NZ_JACHHE010000003.1"/>
</dbReference>
<dbReference type="InterPro" id="IPR011048">
    <property type="entry name" value="Haem_d1_sf"/>
</dbReference>
<dbReference type="SUPFAM" id="SSF51004">
    <property type="entry name" value="C-terminal (heme d1) domain of cytochrome cd1-nitrite reductase"/>
    <property type="match status" value="1"/>
</dbReference>
<dbReference type="PANTHER" id="PTHR47197">
    <property type="entry name" value="PROTEIN NIRF"/>
    <property type="match status" value="1"/>
</dbReference>
<evidence type="ECO:0000313" key="2">
    <source>
        <dbReference type="EMBL" id="MBB5180105.1"/>
    </source>
</evidence>
<organism evidence="2 3">
    <name type="scientific">Planococcus koreensis</name>
    <dbReference type="NCBI Taxonomy" id="112331"/>
    <lineage>
        <taxon>Bacteria</taxon>
        <taxon>Bacillati</taxon>
        <taxon>Bacillota</taxon>
        <taxon>Bacilli</taxon>
        <taxon>Bacillales</taxon>
        <taxon>Caryophanaceae</taxon>
        <taxon>Planococcus</taxon>
    </lineage>
</organism>
<dbReference type="PROSITE" id="PS51257">
    <property type="entry name" value="PROKAR_LIPOPROTEIN"/>
    <property type="match status" value="1"/>
</dbReference>
<sequence>MKRKIGLMGAAALALLLGACSGEVSYSWPEGDNQLFVTHIKKPVLTVISSGAEQTELELPFIASDMVMAEDKLVLASKEEDRLYALDLETQKLEPLGDTGEGITKLLYGGGNLYAAYADSNKIAQIALEPFTIKNTAETGRHPHSMAMDGSKLYVTNVYGQTVQAIGTATMDVEATLQIVDRPNGIALEDGSVIVGGHGPYGQLNDSVYRYSLKEEKTVQKVETGLMPIEIIKDGGNLFVLNHGSHDVVKLDAATLELQGKVSVGDNPYYAVASGGNLYVSSMDADTVSEIDIESFTVTNEIPTAAGPHAMVLEEDTDENTGH</sequence>
<proteinExistence type="predicted"/>
<keyword evidence="3" id="KW-1185">Reference proteome</keyword>